<name>A0A4P6JI04_KTERU</name>
<dbReference type="RefSeq" id="WP_129885277.1">
    <property type="nucleotide sequence ID" value="NZ_CP035758.1"/>
</dbReference>
<sequence>MKHSERIFLATLDNLIRQAGTLAVLREKGAELQSLLTLRSEVPIATQPIALEIYGAQLPPSIKSSRLVAYKGGTIARIERHPNSQQRVLCLEGTGTIFTIEGEARFPHPITAENSAQVEERWCSVEENIWHQPVAGPATWIVLALHTATEQHLLDEYL</sequence>
<dbReference type="KEGG" id="kbs:EPA93_01200"/>
<protein>
    <recommendedName>
        <fullName evidence="3">Cupin domain-containing protein</fullName>
    </recommendedName>
</protein>
<reference evidence="1 2" key="1">
    <citation type="submission" date="2019-01" db="EMBL/GenBank/DDBJ databases">
        <title>Ktedonosporobacter rubrisoli SCAWS-G2.</title>
        <authorList>
            <person name="Huang Y."/>
            <person name="Yan B."/>
        </authorList>
    </citation>
    <scope>NUCLEOTIDE SEQUENCE [LARGE SCALE GENOMIC DNA]</scope>
    <source>
        <strain evidence="1 2">SCAWS-G2</strain>
    </source>
</reference>
<gene>
    <name evidence="1" type="ORF">EPA93_01200</name>
</gene>
<dbReference type="AlphaFoldDB" id="A0A4P6JI04"/>
<keyword evidence="2" id="KW-1185">Reference proteome</keyword>
<dbReference type="OrthoDB" id="9976393at2"/>
<evidence type="ECO:0000313" key="1">
    <source>
        <dbReference type="EMBL" id="QBD74678.1"/>
    </source>
</evidence>
<dbReference type="EMBL" id="CP035758">
    <property type="protein sequence ID" value="QBD74678.1"/>
    <property type="molecule type" value="Genomic_DNA"/>
</dbReference>
<accession>A0A4P6JI04</accession>
<organism evidence="1 2">
    <name type="scientific">Ktedonosporobacter rubrisoli</name>
    <dbReference type="NCBI Taxonomy" id="2509675"/>
    <lineage>
        <taxon>Bacteria</taxon>
        <taxon>Bacillati</taxon>
        <taxon>Chloroflexota</taxon>
        <taxon>Ktedonobacteria</taxon>
        <taxon>Ktedonobacterales</taxon>
        <taxon>Ktedonosporobacteraceae</taxon>
        <taxon>Ktedonosporobacter</taxon>
    </lineage>
</organism>
<evidence type="ECO:0000313" key="2">
    <source>
        <dbReference type="Proteomes" id="UP000290365"/>
    </source>
</evidence>
<evidence type="ECO:0008006" key="3">
    <source>
        <dbReference type="Google" id="ProtNLM"/>
    </source>
</evidence>
<dbReference type="Proteomes" id="UP000290365">
    <property type="component" value="Chromosome"/>
</dbReference>
<proteinExistence type="predicted"/>